<name>A0A4U5NBR7_STECR</name>
<evidence type="ECO:0000313" key="1">
    <source>
        <dbReference type="EMBL" id="TKR80287.1"/>
    </source>
</evidence>
<dbReference type="PANTHER" id="PTHR33995">
    <property type="entry name" value="PROTEIN CBG18546"/>
    <property type="match status" value="1"/>
</dbReference>
<reference evidence="1 2" key="1">
    <citation type="journal article" date="2015" name="Genome Biol.">
        <title>Comparative genomics of Steinernema reveals deeply conserved gene regulatory networks.</title>
        <authorList>
            <person name="Dillman A.R."/>
            <person name="Macchietto M."/>
            <person name="Porter C.F."/>
            <person name="Rogers A."/>
            <person name="Williams B."/>
            <person name="Antoshechkin I."/>
            <person name="Lee M.M."/>
            <person name="Goodwin Z."/>
            <person name="Lu X."/>
            <person name="Lewis E.E."/>
            <person name="Goodrich-Blair H."/>
            <person name="Stock S.P."/>
            <person name="Adams B.J."/>
            <person name="Sternberg P.W."/>
            <person name="Mortazavi A."/>
        </authorList>
    </citation>
    <scope>NUCLEOTIDE SEQUENCE [LARGE SCALE GENOMIC DNA]</scope>
    <source>
        <strain evidence="1 2">ALL</strain>
    </source>
</reference>
<dbReference type="PANTHER" id="PTHR33995:SF12">
    <property type="entry name" value="CPW-WPC DOMAIN-CONTAINING PROTEIN"/>
    <property type="match status" value="1"/>
</dbReference>
<dbReference type="OrthoDB" id="5977230at2759"/>
<reference evidence="1 2" key="2">
    <citation type="journal article" date="2019" name="G3 (Bethesda)">
        <title>Hybrid Assembly of the Genome of the Entomopathogenic Nematode Steinernema carpocapsae Identifies the X-Chromosome.</title>
        <authorList>
            <person name="Serra L."/>
            <person name="Macchietto M."/>
            <person name="Macias-Munoz A."/>
            <person name="McGill C.J."/>
            <person name="Rodriguez I.M."/>
            <person name="Rodriguez B."/>
            <person name="Murad R."/>
            <person name="Mortazavi A."/>
        </authorList>
    </citation>
    <scope>NUCLEOTIDE SEQUENCE [LARGE SCALE GENOMIC DNA]</scope>
    <source>
        <strain evidence="1 2">ALL</strain>
    </source>
</reference>
<dbReference type="EMBL" id="AZBU02000004">
    <property type="protein sequence ID" value="TKR80287.1"/>
    <property type="molecule type" value="Genomic_DNA"/>
</dbReference>
<evidence type="ECO:0000313" key="2">
    <source>
        <dbReference type="Proteomes" id="UP000298663"/>
    </source>
</evidence>
<gene>
    <name evidence="1" type="ORF">L596_014384</name>
</gene>
<protein>
    <submittedName>
        <fullName evidence="1">Uncharacterized protein</fullName>
    </submittedName>
</protein>
<organism evidence="1 2">
    <name type="scientific">Steinernema carpocapsae</name>
    <name type="common">Entomopathogenic nematode</name>
    <dbReference type="NCBI Taxonomy" id="34508"/>
    <lineage>
        <taxon>Eukaryota</taxon>
        <taxon>Metazoa</taxon>
        <taxon>Ecdysozoa</taxon>
        <taxon>Nematoda</taxon>
        <taxon>Chromadorea</taxon>
        <taxon>Rhabditida</taxon>
        <taxon>Tylenchina</taxon>
        <taxon>Panagrolaimomorpha</taxon>
        <taxon>Strongyloidoidea</taxon>
        <taxon>Steinernematidae</taxon>
        <taxon>Steinernema</taxon>
    </lineage>
</organism>
<sequence>MEEKVINSFLENCHNCSDVINAKMIEDQFELNKMLGGHDDCSYYKEKNLNMPKIQLASVNNEENKKNEEIADRLLNILNESSMMRRKKRNSDVELKEKMLGMTTEIDCNYKRGEQISPQSPWSGLCSVCWQWRKLPLIYWPPYLNEVSCNSKDNDCLADAPFSRIRPLSSGNEQPQRPQTDRP</sequence>
<dbReference type="AlphaFoldDB" id="A0A4U5NBR7"/>
<comment type="caution">
    <text evidence="1">The sequence shown here is derived from an EMBL/GenBank/DDBJ whole genome shotgun (WGS) entry which is preliminary data.</text>
</comment>
<dbReference type="Proteomes" id="UP000298663">
    <property type="component" value="Unassembled WGS sequence"/>
</dbReference>
<accession>A0A4U5NBR7</accession>
<dbReference type="SUPFAM" id="SSF57501">
    <property type="entry name" value="Cystine-knot cytokines"/>
    <property type="match status" value="1"/>
</dbReference>
<keyword evidence="2" id="KW-1185">Reference proteome</keyword>
<dbReference type="InterPro" id="IPR029034">
    <property type="entry name" value="Cystine-knot_cytokine"/>
</dbReference>
<proteinExistence type="predicted"/>